<protein>
    <recommendedName>
        <fullName evidence="5">Integral membrane protein</fullName>
    </recommendedName>
</protein>
<gene>
    <name evidence="3" type="ORF">B9Q03_08775</name>
</gene>
<feature type="transmembrane region" description="Helical" evidence="2">
    <location>
        <begin position="118"/>
        <end position="139"/>
    </location>
</feature>
<organism evidence="3 4">
    <name type="scientific">Candidatus Marsarchaeota G2 archaeon OSP_D</name>
    <dbReference type="NCBI Taxonomy" id="1978157"/>
    <lineage>
        <taxon>Archaea</taxon>
        <taxon>Candidatus Marsarchaeota</taxon>
        <taxon>Candidatus Marsarchaeota group 2</taxon>
    </lineage>
</organism>
<accession>A0A2R6ARX9</accession>
<evidence type="ECO:0000313" key="3">
    <source>
        <dbReference type="EMBL" id="PSN89103.1"/>
    </source>
</evidence>
<proteinExistence type="predicted"/>
<dbReference type="AlphaFoldDB" id="A0A2R6ARX9"/>
<keyword evidence="2" id="KW-1133">Transmembrane helix</keyword>
<reference evidence="3 4" key="1">
    <citation type="submission" date="2017-04" db="EMBL/GenBank/DDBJ databases">
        <title>Novel microbial lineages endemic to geothermal iron-oxide mats fill important gaps in the evolutionary history of Archaea.</title>
        <authorList>
            <person name="Jay Z.J."/>
            <person name="Beam J.P."/>
            <person name="Dlakic M."/>
            <person name="Rusch D.B."/>
            <person name="Kozubal M.A."/>
            <person name="Inskeep W.P."/>
        </authorList>
    </citation>
    <scope>NUCLEOTIDE SEQUENCE [LARGE SCALE GENOMIC DNA]</scope>
    <source>
        <strain evidence="3">OSP_D</strain>
    </source>
</reference>
<evidence type="ECO:0000256" key="2">
    <source>
        <dbReference type="SAM" id="Phobius"/>
    </source>
</evidence>
<dbReference type="EMBL" id="NEXE01000104">
    <property type="protein sequence ID" value="PSN89103.1"/>
    <property type="molecule type" value="Genomic_DNA"/>
</dbReference>
<feature type="compositionally biased region" description="Polar residues" evidence="1">
    <location>
        <begin position="1"/>
        <end position="13"/>
    </location>
</feature>
<evidence type="ECO:0000256" key="1">
    <source>
        <dbReference type="SAM" id="MobiDB-lite"/>
    </source>
</evidence>
<feature type="transmembrane region" description="Helical" evidence="2">
    <location>
        <begin position="31"/>
        <end position="51"/>
    </location>
</feature>
<comment type="caution">
    <text evidence="3">The sequence shown here is derived from an EMBL/GenBank/DDBJ whole genome shotgun (WGS) entry which is preliminary data.</text>
</comment>
<sequence length="151" mass="15817">MSESTVEQDSAPSATGGGSSENRGATGLRRLLMVELLFILVEFVSGVYMVVVGVNTVGVGIHGAFGVLAGLLGIVILIYAIREPWLHVGSHCTLGLVFVVVAGLGGLLYLRGVAPAEAYLGLMAVGFILSGAFYSMPLSRLSRQADHRRAK</sequence>
<name>A0A2R6ARX9_9ARCH</name>
<feature type="region of interest" description="Disordered" evidence="1">
    <location>
        <begin position="1"/>
        <end position="22"/>
    </location>
</feature>
<evidence type="ECO:0008006" key="5">
    <source>
        <dbReference type="Google" id="ProtNLM"/>
    </source>
</evidence>
<feature type="transmembrane region" description="Helical" evidence="2">
    <location>
        <begin position="57"/>
        <end position="81"/>
    </location>
</feature>
<keyword evidence="2" id="KW-0812">Transmembrane</keyword>
<evidence type="ECO:0000313" key="4">
    <source>
        <dbReference type="Proteomes" id="UP000240322"/>
    </source>
</evidence>
<keyword evidence="2" id="KW-0472">Membrane</keyword>
<feature type="transmembrane region" description="Helical" evidence="2">
    <location>
        <begin position="93"/>
        <end position="112"/>
    </location>
</feature>
<dbReference type="Proteomes" id="UP000240322">
    <property type="component" value="Unassembled WGS sequence"/>
</dbReference>